<dbReference type="GO" id="GO:0016989">
    <property type="term" value="F:sigma factor antagonist activity"/>
    <property type="evidence" value="ECO:0007669"/>
    <property type="project" value="TreeGrafter"/>
</dbReference>
<accession>H1DD16</accession>
<dbReference type="GeneID" id="98067886"/>
<feature type="domain" description="FecR protein" evidence="2">
    <location>
        <begin position="181"/>
        <end position="275"/>
    </location>
</feature>
<dbReference type="Gene3D" id="3.55.50.30">
    <property type="match status" value="1"/>
</dbReference>
<keyword evidence="1" id="KW-1133">Transmembrane helix</keyword>
<dbReference type="EMBL" id="ADMC01000001">
    <property type="protein sequence ID" value="EHP51221.1"/>
    <property type="molecule type" value="Genomic_DNA"/>
</dbReference>
<evidence type="ECO:0008006" key="6">
    <source>
        <dbReference type="Google" id="ProtNLM"/>
    </source>
</evidence>
<dbReference type="STRING" id="742817.HMPREF9449_00223"/>
<dbReference type="Gene3D" id="2.60.120.1440">
    <property type="match status" value="1"/>
</dbReference>
<dbReference type="AlphaFoldDB" id="H1DD16"/>
<dbReference type="Pfam" id="PF04773">
    <property type="entry name" value="FecR"/>
    <property type="match status" value="1"/>
</dbReference>
<protein>
    <recommendedName>
        <fullName evidence="6">FecR protein domain-containing protein</fullName>
    </recommendedName>
</protein>
<evidence type="ECO:0000313" key="4">
    <source>
        <dbReference type="EMBL" id="EHP51221.1"/>
    </source>
</evidence>
<keyword evidence="1" id="KW-0812">Transmembrane</keyword>
<comment type="caution">
    <text evidence="4">The sequence shown here is derived from an EMBL/GenBank/DDBJ whole genome shotgun (WGS) entry which is preliminary data.</text>
</comment>
<reference evidence="4 5" key="1">
    <citation type="submission" date="2012-01" db="EMBL/GenBank/DDBJ databases">
        <title>The Genome Sequence of Odoribacter laneus YIT 12061.</title>
        <authorList>
            <consortium name="The Broad Institute Genome Sequencing Platform"/>
            <person name="Earl A."/>
            <person name="Ward D."/>
            <person name="Feldgarden M."/>
            <person name="Gevers D."/>
            <person name="Morotomi M."/>
            <person name="Young S.K."/>
            <person name="Zeng Q."/>
            <person name="Gargeya S."/>
            <person name="Fitzgerald M."/>
            <person name="Haas B."/>
            <person name="Abouelleil A."/>
            <person name="Alvarado L."/>
            <person name="Arachchi H.M."/>
            <person name="Berlin A."/>
            <person name="Chapman S.B."/>
            <person name="Gearin G."/>
            <person name="Goldberg J."/>
            <person name="Griggs A."/>
            <person name="Gujja S."/>
            <person name="Hansen M."/>
            <person name="Heiman D."/>
            <person name="Howarth C."/>
            <person name="Larimer J."/>
            <person name="Lui A."/>
            <person name="MacDonald P.J.P."/>
            <person name="McCowen C."/>
            <person name="Montmayeur A."/>
            <person name="Murphy C."/>
            <person name="Neiman D."/>
            <person name="Pearson M."/>
            <person name="Priest M."/>
            <person name="Roberts A."/>
            <person name="Saif S."/>
            <person name="Shea T."/>
            <person name="Sisk P."/>
            <person name="Stolte C."/>
            <person name="Sykes S."/>
            <person name="Wortman J."/>
            <person name="Nusbaum C."/>
            <person name="Birren B."/>
        </authorList>
    </citation>
    <scope>NUCLEOTIDE SEQUENCE [LARGE SCALE GENOMIC DNA]</scope>
    <source>
        <strain evidence="4 5">YIT 12061</strain>
    </source>
</reference>
<dbReference type="PANTHER" id="PTHR30273">
    <property type="entry name" value="PERIPLASMIC SIGNAL SENSOR AND SIGMA FACTOR ACTIVATOR FECR-RELATED"/>
    <property type="match status" value="1"/>
</dbReference>
<keyword evidence="5" id="KW-1185">Reference proteome</keyword>
<dbReference type="eggNOG" id="COG3712">
    <property type="taxonomic scope" value="Bacteria"/>
</dbReference>
<feature type="domain" description="Protein FecR C-terminal" evidence="3">
    <location>
        <begin position="317"/>
        <end position="386"/>
    </location>
</feature>
<dbReference type="HOGENOM" id="CLU_050192_1_1_10"/>
<gene>
    <name evidence="4" type="ORF">HMPREF9449_00223</name>
</gene>
<evidence type="ECO:0000259" key="2">
    <source>
        <dbReference type="Pfam" id="PF04773"/>
    </source>
</evidence>
<evidence type="ECO:0000259" key="3">
    <source>
        <dbReference type="Pfam" id="PF16344"/>
    </source>
</evidence>
<dbReference type="PATRIC" id="fig|742817.3.peg.231"/>
<evidence type="ECO:0000313" key="5">
    <source>
        <dbReference type="Proteomes" id="UP000004892"/>
    </source>
</evidence>
<dbReference type="InterPro" id="IPR032508">
    <property type="entry name" value="FecR_C"/>
</dbReference>
<dbReference type="PANTHER" id="PTHR30273:SF2">
    <property type="entry name" value="PROTEIN FECR"/>
    <property type="match status" value="1"/>
</dbReference>
<feature type="transmembrane region" description="Helical" evidence="1">
    <location>
        <begin position="88"/>
        <end position="106"/>
    </location>
</feature>
<organism evidence="4 5">
    <name type="scientific">Odoribacter laneus YIT 12061</name>
    <dbReference type="NCBI Taxonomy" id="742817"/>
    <lineage>
        <taxon>Bacteria</taxon>
        <taxon>Pseudomonadati</taxon>
        <taxon>Bacteroidota</taxon>
        <taxon>Bacteroidia</taxon>
        <taxon>Bacteroidales</taxon>
        <taxon>Odoribacteraceae</taxon>
        <taxon>Odoribacter</taxon>
    </lineage>
</organism>
<name>H1DD16_9BACT</name>
<keyword evidence="1" id="KW-0472">Membrane</keyword>
<dbReference type="RefSeq" id="WP_009135377.1">
    <property type="nucleotide sequence ID" value="NZ_JH594596.1"/>
</dbReference>
<sequence>MEERNSDNIKKLLLQYITGTIEEEDLEILTRWRQESTRHEELFQRLIAKDFLQKSRERCVLSPQEAEKEWKQIRQRTFRKRRIRWQRFFRYAALFVLPLCLCLVWLKQKQDHLPLDPFVQDIEVIKTTAPILTLSDGRHIPLETGAAEEIRSAHSSILRTGDTLRYTLAESPDTIIRYNTLTIPKGNDYHLMLSDGSVVYLNTSSRLRYPVRFSGKTREVELLGEGYFDVKHDPDHPFIVKTKDVAVKVLGTSFNVRAYQEEEAIYTTLVEGRVEVRNQQSEVILSPSQQAVCTPEGRNIDVQTVNTDYYVGWISGRFIFNNTRLDDILTRLQQWYNFEVFYEKEELKDLPFSLNIDKHKDFSHILNALERTERVRFSIKDKTVVVKND</sequence>
<evidence type="ECO:0000256" key="1">
    <source>
        <dbReference type="SAM" id="Phobius"/>
    </source>
</evidence>
<dbReference type="InterPro" id="IPR012373">
    <property type="entry name" value="Ferrdict_sens_TM"/>
</dbReference>
<dbReference type="Pfam" id="PF16344">
    <property type="entry name" value="FecR_C"/>
    <property type="match status" value="1"/>
</dbReference>
<dbReference type="Proteomes" id="UP000004892">
    <property type="component" value="Unassembled WGS sequence"/>
</dbReference>
<dbReference type="FunFam" id="2.60.120.1440:FF:000001">
    <property type="entry name" value="Putative anti-sigma factor"/>
    <property type="match status" value="1"/>
</dbReference>
<proteinExistence type="predicted"/>
<dbReference type="InterPro" id="IPR006860">
    <property type="entry name" value="FecR"/>
</dbReference>